<keyword evidence="5" id="KW-1185">Reference proteome</keyword>
<evidence type="ECO:0000256" key="3">
    <source>
        <dbReference type="PIRSR" id="PIRSR601765-1"/>
    </source>
</evidence>
<dbReference type="GO" id="GO:0008270">
    <property type="term" value="F:zinc ion binding"/>
    <property type="evidence" value="ECO:0007669"/>
    <property type="project" value="InterPro"/>
</dbReference>
<feature type="binding site" evidence="3">
    <location>
        <position position="127"/>
    </location>
    <ligand>
        <name>Zn(2+)</name>
        <dbReference type="ChEBI" id="CHEBI:29105"/>
    </ligand>
</feature>
<protein>
    <submittedName>
        <fullName evidence="4">Carbonic anhydrase</fullName>
    </submittedName>
</protein>
<comment type="cofactor">
    <cofactor evidence="3">
        <name>Zn(2+)</name>
        <dbReference type="ChEBI" id="CHEBI:29105"/>
    </cofactor>
    <text evidence="3">Binds 1 zinc ion per subunit.</text>
</comment>
<dbReference type="Gene3D" id="3.40.1050.10">
    <property type="entry name" value="Carbonic anhydrase"/>
    <property type="match status" value="1"/>
</dbReference>
<keyword evidence="3" id="KW-0862">Zinc</keyword>
<dbReference type="AlphaFoldDB" id="A0A327ZFB9"/>
<reference evidence="4 5" key="1">
    <citation type="submission" date="2018-06" db="EMBL/GenBank/DDBJ databases">
        <title>Genomic Encyclopedia of Type Strains, Phase III (KMG-III): the genomes of soil and plant-associated and newly described type strains.</title>
        <authorList>
            <person name="Whitman W."/>
        </authorList>
    </citation>
    <scope>NUCLEOTIDE SEQUENCE [LARGE SCALE GENOMIC DNA]</scope>
    <source>
        <strain evidence="4 5">CGMCC 4.7090</strain>
    </source>
</reference>
<comment type="function">
    <text evidence="2">Catalyzes the reversible hydration of carbon dioxide to form bicarbonate.</text>
</comment>
<dbReference type="GO" id="GO:0004089">
    <property type="term" value="F:carbonate dehydratase activity"/>
    <property type="evidence" value="ECO:0007669"/>
    <property type="project" value="InterPro"/>
</dbReference>
<evidence type="ECO:0000313" key="5">
    <source>
        <dbReference type="Proteomes" id="UP000249341"/>
    </source>
</evidence>
<evidence type="ECO:0000256" key="1">
    <source>
        <dbReference type="ARBA" id="ARBA00006217"/>
    </source>
</evidence>
<dbReference type="Proteomes" id="UP000249341">
    <property type="component" value="Unassembled WGS sequence"/>
</dbReference>
<keyword evidence="3" id="KW-0479">Metal-binding</keyword>
<name>A0A327ZFB9_9ACTN</name>
<dbReference type="EMBL" id="QLMJ01000004">
    <property type="protein sequence ID" value="RAK39786.1"/>
    <property type="molecule type" value="Genomic_DNA"/>
</dbReference>
<gene>
    <name evidence="4" type="ORF">B0I29_104325</name>
</gene>
<accession>A0A327ZFB9</accession>
<dbReference type="PANTHER" id="PTHR11002">
    <property type="entry name" value="CARBONIC ANHYDRASE"/>
    <property type="match status" value="1"/>
</dbReference>
<sequence length="220" mass="23213">MSYLAITFPPDFSSENLFMAVTREAQVITPAEALSRLVTGNKRFVYGNPRYGHDVTQAAATAGGQQPHSVVLGCIDSRVPLEAIFDQPFGSICVARSGAHVLDRSLIGSVGFAVAELGVSLVVVVGHQRCGAVNATVKALRAGTVSEGEIGYLVDQLAPAVREVGIDDPDAAEKAIRAHVIRTTDRLHKVESLAAAMAAGRINVVGAIYDLDSGWVEFLS</sequence>
<feature type="binding site" evidence="3">
    <location>
        <position position="130"/>
    </location>
    <ligand>
        <name>Zn(2+)</name>
        <dbReference type="ChEBI" id="CHEBI:29105"/>
    </ligand>
</feature>
<feature type="binding site" evidence="3">
    <location>
        <position position="76"/>
    </location>
    <ligand>
        <name>Zn(2+)</name>
        <dbReference type="ChEBI" id="CHEBI:29105"/>
    </ligand>
</feature>
<dbReference type="SMART" id="SM00947">
    <property type="entry name" value="Pro_CA"/>
    <property type="match status" value="1"/>
</dbReference>
<comment type="similarity">
    <text evidence="1">Belongs to the beta-class carbonic anhydrase family.</text>
</comment>
<dbReference type="Pfam" id="PF00484">
    <property type="entry name" value="Pro_CA"/>
    <property type="match status" value="1"/>
</dbReference>
<feature type="binding site" evidence="3">
    <location>
        <position position="74"/>
    </location>
    <ligand>
        <name>Zn(2+)</name>
        <dbReference type="ChEBI" id="CHEBI:29105"/>
    </ligand>
</feature>
<proteinExistence type="inferred from homology"/>
<dbReference type="SUPFAM" id="SSF53056">
    <property type="entry name" value="beta-carbonic anhydrase, cab"/>
    <property type="match status" value="1"/>
</dbReference>
<dbReference type="InterPro" id="IPR001765">
    <property type="entry name" value="Carbonic_anhydrase"/>
</dbReference>
<comment type="caution">
    <text evidence="4">The sequence shown here is derived from an EMBL/GenBank/DDBJ whole genome shotgun (WGS) entry which is preliminary data.</text>
</comment>
<dbReference type="PANTHER" id="PTHR11002:SF79">
    <property type="entry name" value="CARBONIC ANHYDRASE 2"/>
    <property type="match status" value="1"/>
</dbReference>
<evidence type="ECO:0000313" key="4">
    <source>
        <dbReference type="EMBL" id="RAK39786.1"/>
    </source>
</evidence>
<organism evidence="4 5">
    <name type="scientific">Actinoplanes lutulentus</name>
    <dbReference type="NCBI Taxonomy" id="1287878"/>
    <lineage>
        <taxon>Bacteria</taxon>
        <taxon>Bacillati</taxon>
        <taxon>Actinomycetota</taxon>
        <taxon>Actinomycetes</taxon>
        <taxon>Micromonosporales</taxon>
        <taxon>Micromonosporaceae</taxon>
        <taxon>Actinoplanes</taxon>
    </lineage>
</organism>
<evidence type="ECO:0000256" key="2">
    <source>
        <dbReference type="ARBA" id="ARBA00024993"/>
    </source>
</evidence>
<dbReference type="InterPro" id="IPR036874">
    <property type="entry name" value="Carbonic_anhydrase_sf"/>
</dbReference>